<evidence type="ECO:0000256" key="5">
    <source>
        <dbReference type="ARBA" id="ARBA00023136"/>
    </source>
</evidence>
<feature type="transmembrane region" description="Helical" evidence="6">
    <location>
        <begin position="121"/>
        <end position="143"/>
    </location>
</feature>
<organism evidence="8 9">
    <name type="scientific">Ornithinibacter aureus</name>
    <dbReference type="NCBI Taxonomy" id="622664"/>
    <lineage>
        <taxon>Bacteria</taxon>
        <taxon>Bacillati</taxon>
        <taxon>Actinomycetota</taxon>
        <taxon>Actinomycetes</taxon>
        <taxon>Micrococcales</taxon>
        <taxon>Intrasporangiaceae</taxon>
        <taxon>Ornithinibacter</taxon>
    </lineage>
</organism>
<dbReference type="Pfam" id="PF02687">
    <property type="entry name" value="FtsX"/>
    <property type="match status" value="1"/>
</dbReference>
<keyword evidence="4 6" id="KW-1133">Transmembrane helix</keyword>
<keyword evidence="9" id="KW-1185">Reference proteome</keyword>
<evidence type="ECO:0000256" key="2">
    <source>
        <dbReference type="ARBA" id="ARBA00022475"/>
    </source>
</evidence>
<evidence type="ECO:0000256" key="1">
    <source>
        <dbReference type="ARBA" id="ARBA00004651"/>
    </source>
</evidence>
<keyword evidence="2" id="KW-1003">Cell membrane</keyword>
<feature type="transmembrane region" description="Helical" evidence="6">
    <location>
        <begin position="341"/>
        <end position="361"/>
    </location>
</feature>
<feature type="transmembrane region" description="Helical" evidence="6">
    <location>
        <begin position="25"/>
        <end position="50"/>
    </location>
</feature>
<comment type="subcellular location">
    <subcellularLocation>
        <location evidence="1">Cell membrane</location>
        <topology evidence="1">Multi-pass membrane protein</topology>
    </subcellularLocation>
</comment>
<comment type="caution">
    <text evidence="8">The sequence shown here is derived from an EMBL/GenBank/DDBJ whole genome shotgun (WGS) entry which is preliminary data.</text>
</comment>
<keyword evidence="3 6" id="KW-0812">Transmembrane</keyword>
<feature type="transmembrane region" description="Helical" evidence="6">
    <location>
        <begin position="70"/>
        <end position="89"/>
    </location>
</feature>
<dbReference type="Proteomes" id="UP001500390">
    <property type="component" value="Unassembled WGS sequence"/>
</dbReference>
<sequence length="425" mass="44608">MSGTLAWSEALWLSRQRTPNDRLRYWGSAVSSALTAALVCTVFGLLMVGVNSMIPVSVGVIADAGTRGGVLFALALMALPALHLTGQAWRLGSIEQRQRFDQLRDAGAGPRELRRVAVADAVVPVFLGSVVGVLTWGAALVAVNDGAVRGLEADGSGVFVFNEVYFPAPQVPNVVTDTPWAPVLAVIAATLAAASSAVLSVRTVRARRSRRSALASVAAAAASRASHPALLLALRRLAQEPHATARPALILGLAAAIAGSSSWLNEEFELSLGSRWAQEPYWEQSFGLVRLATVIGIALCAFGLLVVLAESTFRRRREDAAAVASGVPLSVLRRALVLQSVIPAVPAILIGLVGSAALAMWRTGLSAVPHSDDPALSLGWVAIPWPWMEWLVWGFVLVVVAGVAALAASTALTRTTKIAQLRVPA</sequence>
<evidence type="ECO:0000313" key="8">
    <source>
        <dbReference type="EMBL" id="GAA4390099.1"/>
    </source>
</evidence>
<protein>
    <recommendedName>
        <fullName evidence="7">ABC3 transporter permease C-terminal domain-containing protein</fullName>
    </recommendedName>
</protein>
<evidence type="ECO:0000313" key="9">
    <source>
        <dbReference type="Proteomes" id="UP001500390"/>
    </source>
</evidence>
<feature type="transmembrane region" description="Helical" evidence="6">
    <location>
        <begin position="245"/>
        <end position="264"/>
    </location>
</feature>
<evidence type="ECO:0000256" key="4">
    <source>
        <dbReference type="ARBA" id="ARBA00022989"/>
    </source>
</evidence>
<evidence type="ECO:0000256" key="6">
    <source>
        <dbReference type="SAM" id="Phobius"/>
    </source>
</evidence>
<evidence type="ECO:0000256" key="3">
    <source>
        <dbReference type="ARBA" id="ARBA00022692"/>
    </source>
</evidence>
<keyword evidence="5 6" id="KW-0472">Membrane</keyword>
<feature type="domain" description="ABC3 transporter permease C-terminal" evidence="7">
    <location>
        <begin position="292"/>
        <end position="411"/>
    </location>
</feature>
<accession>A0ABP8JFW5</accession>
<reference evidence="9" key="1">
    <citation type="journal article" date="2019" name="Int. J. Syst. Evol. Microbiol.">
        <title>The Global Catalogue of Microorganisms (GCM) 10K type strain sequencing project: providing services to taxonomists for standard genome sequencing and annotation.</title>
        <authorList>
            <consortium name="The Broad Institute Genomics Platform"/>
            <consortium name="The Broad Institute Genome Sequencing Center for Infectious Disease"/>
            <person name="Wu L."/>
            <person name="Ma J."/>
        </authorList>
    </citation>
    <scope>NUCLEOTIDE SEQUENCE [LARGE SCALE GENOMIC DNA]</scope>
    <source>
        <strain evidence="9">JCM 17738</strain>
    </source>
</reference>
<feature type="transmembrane region" description="Helical" evidence="6">
    <location>
        <begin position="180"/>
        <end position="201"/>
    </location>
</feature>
<gene>
    <name evidence="8" type="ORF">GCM10023153_06940</name>
</gene>
<feature type="transmembrane region" description="Helical" evidence="6">
    <location>
        <begin position="284"/>
        <end position="308"/>
    </location>
</feature>
<dbReference type="EMBL" id="BAABFX010000011">
    <property type="protein sequence ID" value="GAA4390099.1"/>
    <property type="molecule type" value="Genomic_DNA"/>
</dbReference>
<feature type="transmembrane region" description="Helical" evidence="6">
    <location>
        <begin position="390"/>
        <end position="412"/>
    </location>
</feature>
<evidence type="ECO:0000259" key="7">
    <source>
        <dbReference type="Pfam" id="PF02687"/>
    </source>
</evidence>
<name>A0ABP8JFW5_9MICO</name>
<proteinExistence type="predicted"/>
<dbReference type="InterPro" id="IPR003838">
    <property type="entry name" value="ABC3_permease_C"/>
</dbReference>